<gene>
    <name evidence="2" type="ORF">NA57DRAFT_70856</name>
</gene>
<evidence type="ECO:0000313" key="2">
    <source>
        <dbReference type="EMBL" id="KAF2104650.1"/>
    </source>
</evidence>
<protein>
    <submittedName>
        <fullName evidence="2">Uncharacterized protein</fullName>
    </submittedName>
</protein>
<feature type="signal peptide" evidence="1">
    <location>
        <begin position="1"/>
        <end position="18"/>
    </location>
</feature>
<reference evidence="2" key="1">
    <citation type="journal article" date="2020" name="Stud. Mycol.">
        <title>101 Dothideomycetes genomes: a test case for predicting lifestyles and emergence of pathogens.</title>
        <authorList>
            <person name="Haridas S."/>
            <person name="Albert R."/>
            <person name="Binder M."/>
            <person name="Bloem J."/>
            <person name="Labutti K."/>
            <person name="Salamov A."/>
            <person name="Andreopoulos B."/>
            <person name="Baker S."/>
            <person name="Barry K."/>
            <person name="Bills G."/>
            <person name="Bluhm B."/>
            <person name="Cannon C."/>
            <person name="Castanera R."/>
            <person name="Culley D."/>
            <person name="Daum C."/>
            <person name="Ezra D."/>
            <person name="Gonzalez J."/>
            <person name="Henrissat B."/>
            <person name="Kuo A."/>
            <person name="Liang C."/>
            <person name="Lipzen A."/>
            <person name="Lutzoni F."/>
            <person name="Magnuson J."/>
            <person name="Mondo S."/>
            <person name="Nolan M."/>
            <person name="Ohm R."/>
            <person name="Pangilinan J."/>
            <person name="Park H.-J."/>
            <person name="Ramirez L."/>
            <person name="Alfaro M."/>
            <person name="Sun H."/>
            <person name="Tritt A."/>
            <person name="Yoshinaga Y."/>
            <person name="Zwiers L.-H."/>
            <person name="Turgeon B."/>
            <person name="Goodwin S."/>
            <person name="Spatafora J."/>
            <person name="Crous P."/>
            <person name="Grigoriev I."/>
        </authorList>
    </citation>
    <scope>NUCLEOTIDE SEQUENCE</scope>
    <source>
        <strain evidence="2">CBS 133067</strain>
    </source>
</reference>
<keyword evidence="1" id="KW-0732">Signal</keyword>
<accession>A0A9P4MBR3</accession>
<name>A0A9P4MBR3_9PEZI</name>
<sequence>MKFTLLSVFAIFATTIAAMPQPNPAAKPNAIPDIFLEKRCIQACGTGCDDDNSPCCSGFCNLGQCDC</sequence>
<dbReference type="AlphaFoldDB" id="A0A9P4MBR3"/>
<proteinExistence type="predicted"/>
<evidence type="ECO:0000313" key="3">
    <source>
        <dbReference type="Proteomes" id="UP000799772"/>
    </source>
</evidence>
<dbReference type="EMBL" id="ML978121">
    <property type="protein sequence ID" value="KAF2104650.1"/>
    <property type="molecule type" value="Genomic_DNA"/>
</dbReference>
<feature type="chain" id="PRO_5040496627" evidence="1">
    <location>
        <begin position="19"/>
        <end position="67"/>
    </location>
</feature>
<keyword evidence="3" id="KW-1185">Reference proteome</keyword>
<evidence type="ECO:0000256" key="1">
    <source>
        <dbReference type="SAM" id="SignalP"/>
    </source>
</evidence>
<comment type="caution">
    <text evidence="2">The sequence shown here is derived from an EMBL/GenBank/DDBJ whole genome shotgun (WGS) entry which is preliminary data.</text>
</comment>
<organism evidence="2 3">
    <name type="scientific">Rhizodiscina lignyota</name>
    <dbReference type="NCBI Taxonomy" id="1504668"/>
    <lineage>
        <taxon>Eukaryota</taxon>
        <taxon>Fungi</taxon>
        <taxon>Dikarya</taxon>
        <taxon>Ascomycota</taxon>
        <taxon>Pezizomycotina</taxon>
        <taxon>Dothideomycetes</taxon>
        <taxon>Pleosporomycetidae</taxon>
        <taxon>Aulographales</taxon>
        <taxon>Rhizodiscinaceae</taxon>
        <taxon>Rhizodiscina</taxon>
    </lineage>
</organism>
<dbReference type="Proteomes" id="UP000799772">
    <property type="component" value="Unassembled WGS sequence"/>
</dbReference>